<name>A0A5C6TT85_9SPHN</name>
<proteinExistence type="predicted"/>
<keyword evidence="1" id="KW-1133">Transmembrane helix</keyword>
<feature type="transmembrane region" description="Helical" evidence="1">
    <location>
        <begin position="26"/>
        <end position="48"/>
    </location>
</feature>
<dbReference type="OrthoDB" id="7764375at2"/>
<dbReference type="AlphaFoldDB" id="A0A5C6TT85"/>
<dbReference type="EMBL" id="VOQQ01000001">
    <property type="protein sequence ID" value="TXC63537.1"/>
    <property type="molecule type" value="Genomic_DNA"/>
</dbReference>
<keyword evidence="1" id="KW-0472">Membrane</keyword>
<comment type="caution">
    <text evidence="2">The sequence shown here is derived from an EMBL/GenBank/DDBJ whole genome shotgun (WGS) entry which is preliminary data.</text>
</comment>
<evidence type="ECO:0000313" key="2">
    <source>
        <dbReference type="EMBL" id="TXC63537.1"/>
    </source>
</evidence>
<dbReference type="InterPro" id="IPR009495">
    <property type="entry name" value="NrsF"/>
</dbReference>
<dbReference type="Pfam" id="PF06532">
    <property type="entry name" value="NrsF"/>
    <property type="match status" value="1"/>
</dbReference>
<sequence length="213" mass="22750">MRTDDLIATLSRDVPAVPRHAFGRRIALGMGLGGVATLLLIVATIGVRPDLGAAMRGFPFWMKWAYTASLGLVAVAATMRLARPEGARAPLLWAMAVPVLLLAGVGIAELAHTPPADWVRMWLGASWQYCPWLVLLLALPIFAGLLWSFRRFAPTRLRLAGAAAGLAAGAWSATLYCLHCPEVSALFVLTWYSLGIGLAAGLGALAGPRLLRW</sequence>
<reference evidence="2 3" key="1">
    <citation type="journal article" date="2015" name="J. Microbiol.">
        <title>Sphingosinicella ginsenosidimutans sp. nov., with ginsenoside converting activity.</title>
        <authorList>
            <person name="Kim J.K."/>
            <person name="Kang M.S."/>
            <person name="Park S.C."/>
            <person name="Kim K.M."/>
            <person name="Choi K."/>
            <person name="Yoon M.H."/>
            <person name="Im W.T."/>
        </authorList>
    </citation>
    <scope>NUCLEOTIDE SEQUENCE [LARGE SCALE GENOMIC DNA]</scope>
    <source>
        <strain evidence="2 3">BS-11</strain>
    </source>
</reference>
<feature type="transmembrane region" description="Helical" evidence="1">
    <location>
        <begin position="60"/>
        <end position="79"/>
    </location>
</feature>
<dbReference type="RefSeq" id="WP_147042943.1">
    <property type="nucleotide sequence ID" value="NZ_BAABIR010000003.1"/>
</dbReference>
<feature type="transmembrane region" description="Helical" evidence="1">
    <location>
        <begin position="126"/>
        <end position="147"/>
    </location>
</feature>
<protein>
    <submittedName>
        <fullName evidence="2">DUF1109 family protein</fullName>
    </submittedName>
</protein>
<feature type="transmembrane region" description="Helical" evidence="1">
    <location>
        <begin position="185"/>
        <end position="207"/>
    </location>
</feature>
<keyword evidence="3" id="KW-1185">Reference proteome</keyword>
<gene>
    <name evidence="2" type="ORF">FRZ32_07600</name>
</gene>
<feature type="transmembrane region" description="Helical" evidence="1">
    <location>
        <begin position="159"/>
        <end position="179"/>
    </location>
</feature>
<accession>A0A5C6TT85</accession>
<keyword evidence="1" id="KW-0812">Transmembrane</keyword>
<organism evidence="2 3">
    <name type="scientific">Allosphingosinicella ginsenosidimutans</name>
    <dbReference type="NCBI Taxonomy" id="1176539"/>
    <lineage>
        <taxon>Bacteria</taxon>
        <taxon>Pseudomonadati</taxon>
        <taxon>Pseudomonadota</taxon>
        <taxon>Alphaproteobacteria</taxon>
        <taxon>Sphingomonadales</taxon>
        <taxon>Sphingomonadaceae</taxon>
        <taxon>Allosphingosinicella</taxon>
    </lineage>
</organism>
<evidence type="ECO:0000313" key="3">
    <source>
        <dbReference type="Proteomes" id="UP000321249"/>
    </source>
</evidence>
<dbReference type="Proteomes" id="UP000321249">
    <property type="component" value="Unassembled WGS sequence"/>
</dbReference>
<feature type="transmembrane region" description="Helical" evidence="1">
    <location>
        <begin position="91"/>
        <end position="111"/>
    </location>
</feature>
<evidence type="ECO:0000256" key="1">
    <source>
        <dbReference type="SAM" id="Phobius"/>
    </source>
</evidence>